<dbReference type="EMBL" id="LGRX02035224">
    <property type="protein sequence ID" value="KAK3235749.1"/>
    <property type="molecule type" value="Genomic_DNA"/>
</dbReference>
<evidence type="ECO:0000313" key="1">
    <source>
        <dbReference type="EMBL" id="KAK3235749.1"/>
    </source>
</evidence>
<sequence length="259" mass="29071">MDPTGTPTENGRSRKFVPESCSLAPFSPGAYLDAIGPNRNVYIFGDSITQQQKSSLSCELERHINSTGRSWNLINGGRITFYRVSTTQDLEKQLQKLTVGIKGGLPGAMLASDVCIFNVGVHYNDLPSYKNEFLNYFERNCLKSTCLPCRMVWRESTHQHFPGKQGGNFAGKDKPCPKGCARFSEKQVTKHNWRNIHANALMEQYGVPIIRAWHMSSMSDDMHVGAGGGRCDCTHFCNYRLGLFEAWHTVFQNFLAAFS</sequence>
<proteinExistence type="predicted"/>
<reference evidence="1 2" key="1">
    <citation type="journal article" date="2015" name="Genome Biol. Evol.">
        <title>Comparative Genomics of a Bacterivorous Green Alga Reveals Evolutionary Causalities and Consequences of Phago-Mixotrophic Mode of Nutrition.</title>
        <authorList>
            <person name="Burns J.A."/>
            <person name="Paasch A."/>
            <person name="Narechania A."/>
            <person name="Kim E."/>
        </authorList>
    </citation>
    <scope>NUCLEOTIDE SEQUENCE [LARGE SCALE GENOMIC DNA]</scope>
    <source>
        <strain evidence="1 2">PLY_AMNH</strain>
    </source>
</reference>
<evidence type="ECO:0000313" key="2">
    <source>
        <dbReference type="Proteomes" id="UP001190700"/>
    </source>
</evidence>
<dbReference type="AlphaFoldDB" id="A0AAE0EPR0"/>
<gene>
    <name evidence="1" type="ORF">CYMTET_54070</name>
</gene>
<name>A0AAE0EPR0_9CHLO</name>
<keyword evidence="2" id="KW-1185">Reference proteome</keyword>
<dbReference type="Proteomes" id="UP001190700">
    <property type="component" value="Unassembled WGS sequence"/>
</dbReference>
<accession>A0AAE0EPR0</accession>
<organism evidence="1 2">
    <name type="scientific">Cymbomonas tetramitiformis</name>
    <dbReference type="NCBI Taxonomy" id="36881"/>
    <lineage>
        <taxon>Eukaryota</taxon>
        <taxon>Viridiplantae</taxon>
        <taxon>Chlorophyta</taxon>
        <taxon>Pyramimonadophyceae</taxon>
        <taxon>Pyramimonadales</taxon>
        <taxon>Pyramimonadaceae</taxon>
        <taxon>Cymbomonas</taxon>
    </lineage>
</organism>
<protein>
    <submittedName>
        <fullName evidence="1">Uncharacterized protein</fullName>
    </submittedName>
</protein>
<comment type="caution">
    <text evidence="1">The sequence shown here is derived from an EMBL/GenBank/DDBJ whole genome shotgun (WGS) entry which is preliminary data.</text>
</comment>